<dbReference type="GO" id="GO:0005886">
    <property type="term" value="C:plasma membrane"/>
    <property type="evidence" value="ECO:0007669"/>
    <property type="project" value="TreeGrafter"/>
</dbReference>
<dbReference type="PROSITE" id="PS00122">
    <property type="entry name" value="CARBOXYLESTERASE_B_1"/>
    <property type="match status" value="1"/>
</dbReference>
<dbReference type="InterPro" id="IPR050654">
    <property type="entry name" value="AChE-related_enzymes"/>
</dbReference>
<keyword evidence="2" id="KW-0719">Serine esterase</keyword>
<evidence type="ECO:0000313" key="6">
    <source>
        <dbReference type="EMBL" id="KAJ7393152.1"/>
    </source>
</evidence>
<dbReference type="PANTHER" id="PTHR43918:SF4">
    <property type="entry name" value="CARBOXYLIC ESTER HYDROLASE"/>
    <property type="match status" value="1"/>
</dbReference>
<dbReference type="GO" id="GO:0003990">
    <property type="term" value="F:acetylcholinesterase activity"/>
    <property type="evidence" value="ECO:0007669"/>
    <property type="project" value="TreeGrafter"/>
</dbReference>
<dbReference type="InterPro" id="IPR002018">
    <property type="entry name" value="CarbesteraseB"/>
</dbReference>
<dbReference type="Gene3D" id="3.40.50.1820">
    <property type="entry name" value="alpha/beta hydrolase"/>
    <property type="match status" value="1"/>
</dbReference>
<comment type="caution">
    <text evidence="6">The sequence shown here is derived from an EMBL/GenBank/DDBJ whole genome shotgun (WGS) entry which is preliminary data.</text>
</comment>
<reference evidence="6" key="1">
    <citation type="submission" date="2023-01" db="EMBL/GenBank/DDBJ databases">
        <title>Genome assembly of the deep-sea coral Lophelia pertusa.</title>
        <authorList>
            <person name="Herrera S."/>
            <person name="Cordes E."/>
        </authorList>
    </citation>
    <scope>NUCLEOTIDE SEQUENCE</scope>
    <source>
        <strain evidence="6">USNM1676648</strain>
        <tissue evidence="6">Polyp</tissue>
    </source>
</reference>
<evidence type="ECO:0000259" key="5">
    <source>
        <dbReference type="Pfam" id="PF00135"/>
    </source>
</evidence>
<evidence type="ECO:0000256" key="1">
    <source>
        <dbReference type="ARBA" id="ARBA00005964"/>
    </source>
</evidence>
<evidence type="ECO:0000256" key="3">
    <source>
        <dbReference type="ARBA" id="ARBA00022801"/>
    </source>
</evidence>
<dbReference type="InterPro" id="IPR019826">
    <property type="entry name" value="Carboxylesterase_B_AS"/>
</dbReference>
<dbReference type="AlphaFoldDB" id="A0A9X0A4A4"/>
<dbReference type="Proteomes" id="UP001163046">
    <property type="component" value="Unassembled WGS sequence"/>
</dbReference>
<dbReference type="InterPro" id="IPR029058">
    <property type="entry name" value="AB_hydrolase_fold"/>
</dbReference>
<keyword evidence="4" id="KW-0732">Signal</keyword>
<dbReference type="EC" id="3.1.1.-" evidence="4"/>
<dbReference type="PANTHER" id="PTHR43918">
    <property type="entry name" value="ACETYLCHOLINESTERASE"/>
    <property type="match status" value="1"/>
</dbReference>
<protein>
    <recommendedName>
        <fullName evidence="4">Carboxylic ester hydrolase</fullName>
        <ecNumber evidence="4">3.1.1.-</ecNumber>
    </recommendedName>
</protein>
<proteinExistence type="inferred from homology"/>
<evidence type="ECO:0000313" key="7">
    <source>
        <dbReference type="Proteomes" id="UP001163046"/>
    </source>
</evidence>
<comment type="similarity">
    <text evidence="1 4">Belongs to the type-B carboxylesterase/lipase family.</text>
</comment>
<gene>
    <name evidence="6" type="primary">Ces3_4</name>
    <name evidence="6" type="ORF">OS493_006118</name>
</gene>
<evidence type="ECO:0000256" key="2">
    <source>
        <dbReference type="ARBA" id="ARBA00022487"/>
    </source>
</evidence>
<accession>A0A9X0A4A4</accession>
<dbReference type="Pfam" id="PF00135">
    <property type="entry name" value="COesterase"/>
    <property type="match status" value="1"/>
</dbReference>
<dbReference type="SUPFAM" id="SSF53474">
    <property type="entry name" value="alpha/beta-Hydrolases"/>
    <property type="match status" value="1"/>
</dbReference>
<dbReference type="PROSITE" id="PS00941">
    <property type="entry name" value="CARBOXYLESTERASE_B_2"/>
    <property type="match status" value="1"/>
</dbReference>
<dbReference type="GO" id="GO:0019695">
    <property type="term" value="P:choline metabolic process"/>
    <property type="evidence" value="ECO:0007669"/>
    <property type="project" value="TreeGrafter"/>
</dbReference>
<organism evidence="6 7">
    <name type="scientific">Desmophyllum pertusum</name>
    <dbReference type="NCBI Taxonomy" id="174260"/>
    <lineage>
        <taxon>Eukaryota</taxon>
        <taxon>Metazoa</taxon>
        <taxon>Cnidaria</taxon>
        <taxon>Anthozoa</taxon>
        <taxon>Hexacorallia</taxon>
        <taxon>Scleractinia</taxon>
        <taxon>Caryophylliina</taxon>
        <taxon>Caryophylliidae</taxon>
        <taxon>Desmophyllum</taxon>
    </lineage>
</organism>
<dbReference type="EMBL" id="MU825398">
    <property type="protein sequence ID" value="KAJ7393152.1"/>
    <property type="molecule type" value="Genomic_DNA"/>
</dbReference>
<sequence>MTSQCVFSILLVLLGLGTVKTRHLHLCPGEVLTFKCDALKNGNIIGDVKWKVNDFLSSQWTTVARCNKYLNCEILESQAADGINVLGISNGTLTVQRLSPRNATTRSHVNFQCLVDANNVHSHLVKINLEVECVSTRVGADENLTGHLIDMVRPGKQVKDVKLYSMVGKKLKFASCSSTANCCLSFENIHHPRPAFWKRLKQYDGSILLTRIQADDDGLVIRVEWNVSPLHHFQSFMLKIRLLQAPQGPDNTSSTFNQSSKIEFMLQDYDTVPMVKTESGKVVGKIETLPLGKSVHTYLGIPYAEPPVGELRFAAPNPAKPWSEIKKAIKYGAACPAQPDFPISHLSRSDAGEENEDCLYLNVFVPSTVKPDVKMAVMVWIHGGAFTLGSSTEYPGHILASFNDVIVVTFNYRLGILGFFNIPGTDFKGNYGMHDQILALKWVQANIASFGGDPNRVTIFGESSGGMSVSLHLISPLSKGLFRRAIMQSGASSSPLLTRKETSPKTLKELKKIANCKLNTGLIQCLRSKSAKKIISFQTTMSSSSPTKLPQITTPVLDGNFLPDQPQKLFKQGKFPNRDIDVIIGFTSHERALSVALKPGNLTQDGISREEF</sequence>
<name>A0A9X0A4A4_9CNID</name>
<dbReference type="GO" id="GO:0006581">
    <property type="term" value="P:acetylcholine catabolic process"/>
    <property type="evidence" value="ECO:0007669"/>
    <property type="project" value="TreeGrafter"/>
</dbReference>
<feature type="chain" id="PRO_5041012666" description="Carboxylic ester hydrolase" evidence="4">
    <location>
        <begin position="22"/>
        <end position="612"/>
    </location>
</feature>
<keyword evidence="7" id="KW-1185">Reference proteome</keyword>
<feature type="domain" description="Carboxylesterase type B" evidence="5">
    <location>
        <begin position="273"/>
        <end position="602"/>
    </location>
</feature>
<dbReference type="GO" id="GO:0005615">
    <property type="term" value="C:extracellular space"/>
    <property type="evidence" value="ECO:0007669"/>
    <property type="project" value="TreeGrafter"/>
</dbReference>
<dbReference type="OrthoDB" id="5981230at2759"/>
<keyword evidence="3 4" id="KW-0378">Hydrolase</keyword>
<evidence type="ECO:0000256" key="4">
    <source>
        <dbReference type="RuleBase" id="RU361235"/>
    </source>
</evidence>
<dbReference type="InterPro" id="IPR019819">
    <property type="entry name" value="Carboxylesterase_B_CS"/>
</dbReference>
<feature type="signal peptide" evidence="4">
    <location>
        <begin position="1"/>
        <end position="21"/>
    </location>
</feature>